<accession>A0A1D1UKK2</accession>
<keyword evidence="2" id="KW-1185">Reference proteome</keyword>
<name>A0A1D1UKK2_RAMVA</name>
<protein>
    <submittedName>
        <fullName evidence="1">Uncharacterized protein</fullName>
    </submittedName>
</protein>
<dbReference type="Proteomes" id="UP000186922">
    <property type="component" value="Unassembled WGS sequence"/>
</dbReference>
<reference evidence="1 2" key="1">
    <citation type="journal article" date="2016" name="Nat. Commun.">
        <title>Extremotolerant tardigrade genome and improved radiotolerance of human cultured cells by tardigrade-unique protein.</title>
        <authorList>
            <person name="Hashimoto T."/>
            <person name="Horikawa D.D."/>
            <person name="Saito Y."/>
            <person name="Kuwahara H."/>
            <person name="Kozuka-Hata H."/>
            <person name="Shin-I T."/>
            <person name="Minakuchi Y."/>
            <person name="Ohishi K."/>
            <person name="Motoyama A."/>
            <person name="Aizu T."/>
            <person name="Enomoto A."/>
            <person name="Kondo K."/>
            <person name="Tanaka S."/>
            <person name="Hara Y."/>
            <person name="Koshikawa S."/>
            <person name="Sagara H."/>
            <person name="Miura T."/>
            <person name="Yokobori S."/>
            <person name="Miyagawa K."/>
            <person name="Suzuki Y."/>
            <person name="Kubo T."/>
            <person name="Oyama M."/>
            <person name="Kohara Y."/>
            <person name="Fujiyama A."/>
            <person name="Arakawa K."/>
            <person name="Katayama T."/>
            <person name="Toyoda A."/>
            <person name="Kunieda T."/>
        </authorList>
    </citation>
    <scope>NUCLEOTIDE SEQUENCE [LARGE SCALE GENOMIC DNA]</scope>
    <source>
        <strain evidence="1 2">YOKOZUNA-1</strain>
    </source>
</reference>
<evidence type="ECO:0000313" key="2">
    <source>
        <dbReference type="Proteomes" id="UP000186922"/>
    </source>
</evidence>
<gene>
    <name evidence="1" type="primary">RvY_01675-1</name>
    <name evidence="1" type="synonym">RvY_01675.1</name>
    <name evidence="1" type="ORF">RvY_01675</name>
</gene>
<evidence type="ECO:0000313" key="1">
    <source>
        <dbReference type="EMBL" id="GAU89080.1"/>
    </source>
</evidence>
<sequence>MSDQRDVQVVYRSRSVAFIMWSVIRCSQIVKSIAREPSEQPSCSISFKSPANLLPVQPAVFVCLLSARHWLFRYSLLRSSFCRLRFPFRFH</sequence>
<organism evidence="1 2">
    <name type="scientific">Ramazzottius varieornatus</name>
    <name type="common">Water bear</name>
    <name type="synonym">Tardigrade</name>
    <dbReference type="NCBI Taxonomy" id="947166"/>
    <lineage>
        <taxon>Eukaryota</taxon>
        <taxon>Metazoa</taxon>
        <taxon>Ecdysozoa</taxon>
        <taxon>Tardigrada</taxon>
        <taxon>Eutardigrada</taxon>
        <taxon>Parachela</taxon>
        <taxon>Hypsibioidea</taxon>
        <taxon>Ramazzottiidae</taxon>
        <taxon>Ramazzottius</taxon>
    </lineage>
</organism>
<feature type="non-terminal residue" evidence="1">
    <location>
        <position position="91"/>
    </location>
</feature>
<comment type="caution">
    <text evidence="1">The sequence shown here is derived from an EMBL/GenBank/DDBJ whole genome shotgun (WGS) entry which is preliminary data.</text>
</comment>
<proteinExistence type="predicted"/>
<dbReference type="AlphaFoldDB" id="A0A1D1UKK2"/>
<dbReference type="EMBL" id="BDGG01000001">
    <property type="protein sequence ID" value="GAU89080.1"/>
    <property type="molecule type" value="Genomic_DNA"/>
</dbReference>